<evidence type="ECO:0000313" key="2">
    <source>
        <dbReference type="EMBL" id="KAK5139280.1"/>
    </source>
</evidence>
<accession>A0ABR0KVW0</accession>
<dbReference type="Proteomes" id="UP001308179">
    <property type="component" value="Unassembled WGS sequence"/>
</dbReference>
<sequence length="248" mass="28128">MSDRVVDESTAGMASPDQRTGTAHKTIITKVPDEMLVEILNHVVKPDTKCHLFGYQAGKHHRRYLSTMANLPACERIYRLAKDAYFTQQTFVLVFESNCHACSVFRPTNHDSGYLHNDFRLAPRTSEKRADYNKLVMKLRLVIEVAHSTVPEDIEKHIGSMLLECKSLGRLEMLLTVPRCCEISEPAAKTEARMRVFEELVNIVGGYVKMMEELSGRCIRFNTVCSSRKDDEGIDWRVVSGYRAGRGA</sequence>
<evidence type="ECO:0000256" key="1">
    <source>
        <dbReference type="SAM" id="MobiDB-lite"/>
    </source>
</evidence>
<protein>
    <recommendedName>
        <fullName evidence="4">F-box domain-containing protein</fullName>
    </recommendedName>
</protein>
<gene>
    <name evidence="2" type="ORF">LTR32_007503</name>
</gene>
<keyword evidence="3" id="KW-1185">Reference proteome</keyword>
<reference evidence="2 3" key="1">
    <citation type="submission" date="2023-08" db="EMBL/GenBank/DDBJ databases">
        <title>Black Yeasts Isolated from many extreme environments.</title>
        <authorList>
            <person name="Coleine C."/>
            <person name="Stajich J.E."/>
            <person name="Selbmann L."/>
        </authorList>
    </citation>
    <scope>NUCLEOTIDE SEQUENCE [LARGE SCALE GENOMIC DNA]</scope>
    <source>
        <strain evidence="2 3">CCFEE 5386</strain>
    </source>
</reference>
<name>A0ABR0KVW0_9PEZI</name>
<comment type="caution">
    <text evidence="2">The sequence shown here is derived from an EMBL/GenBank/DDBJ whole genome shotgun (WGS) entry which is preliminary data.</text>
</comment>
<proteinExistence type="predicted"/>
<organism evidence="2 3">
    <name type="scientific">Rachicladosporium monterosium</name>
    <dbReference type="NCBI Taxonomy" id="1507873"/>
    <lineage>
        <taxon>Eukaryota</taxon>
        <taxon>Fungi</taxon>
        <taxon>Dikarya</taxon>
        <taxon>Ascomycota</taxon>
        <taxon>Pezizomycotina</taxon>
        <taxon>Dothideomycetes</taxon>
        <taxon>Dothideomycetidae</taxon>
        <taxon>Cladosporiales</taxon>
        <taxon>Cladosporiaceae</taxon>
        <taxon>Rachicladosporium</taxon>
    </lineage>
</organism>
<evidence type="ECO:0008006" key="4">
    <source>
        <dbReference type="Google" id="ProtNLM"/>
    </source>
</evidence>
<evidence type="ECO:0000313" key="3">
    <source>
        <dbReference type="Proteomes" id="UP001308179"/>
    </source>
</evidence>
<feature type="region of interest" description="Disordered" evidence="1">
    <location>
        <begin position="1"/>
        <end position="23"/>
    </location>
</feature>
<dbReference type="EMBL" id="JAVRRR010001276">
    <property type="protein sequence ID" value="KAK5139280.1"/>
    <property type="molecule type" value="Genomic_DNA"/>
</dbReference>